<evidence type="ECO:0000313" key="1">
    <source>
        <dbReference type="EMBL" id="QVY61310.1"/>
    </source>
</evidence>
<reference evidence="1 2" key="1">
    <citation type="submission" date="2021-03" db="EMBL/GenBank/DDBJ databases">
        <title>The first data on the complete genome of the tetrodotoxin-producing bacterium.</title>
        <authorList>
            <person name="Melnikova D.I."/>
            <person name="Nijland R."/>
            <person name="Magarlamov T.Y."/>
        </authorList>
    </citation>
    <scope>NUCLEOTIDE SEQUENCE [LARGE SCALE GENOMIC DNA]</scope>
    <source>
        <strain evidence="1 2">1839</strain>
    </source>
</reference>
<dbReference type="Proteomes" id="UP000679247">
    <property type="component" value="Chromosome"/>
</dbReference>
<dbReference type="RefSeq" id="WP_156495668.1">
    <property type="nucleotide sequence ID" value="NZ_CP071709.1"/>
</dbReference>
<name>A0ABX8FAC5_9BACI</name>
<organism evidence="1 2">
    <name type="scientific">Cytobacillus gottheilii</name>
    <dbReference type="NCBI Taxonomy" id="859144"/>
    <lineage>
        <taxon>Bacteria</taxon>
        <taxon>Bacillati</taxon>
        <taxon>Bacillota</taxon>
        <taxon>Bacilli</taxon>
        <taxon>Bacillales</taxon>
        <taxon>Bacillaceae</taxon>
        <taxon>Cytobacillus</taxon>
    </lineage>
</organism>
<dbReference type="EMBL" id="CP071709">
    <property type="protein sequence ID" value="QVY61310.1"/>
    <property type="molecule type" value="Genomic_DNA"/>
</dbReference>
<proteinExistence type="predicted"/>
<gene>
    <name evidence="1" type="ORF">J1899_20575</name>
</gene>
<evidence type="ECO:0000313" key="2">
    <source>
        <dbReference type="Proteomes" id="UP000679247"/>
    </source>
</evidence>
<sequence length="108" mass="11713">MFSTYLNFVIASLELKDKVTYSSSASVSIVPSDLSVENPSTDNQKGSFSTWKFPSPASTVLSLIFSENFTWILLRYPVEESLISLASTIVGGVVSGKTLFSSYNLSAL</sequence>
<accession>A0ABX8FAC5</accession>
<keyword evidence="2" id="KW-1185">Reference proteome</keyword>
<protein>
    <submittedName>
        <fullName evidence="1">Uncharacterized protein</fullName>
    </submittedName>
</protein>